<name>A0A564ZND7_9BACT</name>
<evidence type="ECO:0000313" key="2">
    <source>
        <dbReference type="Proteomes" id="UP000334340"/>
    </source>
</evidence>
<dbReference type="EMBL" id="CABIKM010000043">
    <property type="protein sequence ID" value="VUZ86058.1"/>
    <property type="molecule type" value="Genomic_DNA"/>
</dbReference>
<accession>A0A564ZND7</accession>
<gene>
    <name evidence="1" type="ORF">MELA_02452</name>
</gene>
<proteinExistence type="predicted"/>
<dbReference type="Proteomes" id="UP000334340">
    <property type="component" value="Unassembled WGS sequence"/>
</dbReference>
<sequence length="71" mass="7605">FPPSQKGGTGGILLGVITFIPTDESTAHTILLRLCLVTTLRVGLPHSLWSLAMTELEGRLMGVDADLWVST</sequence>
<organism evidence="1 2">
    <name type="scientific">Candidatus Methylomirabilis lanthanidiphila</name>
    <dbReference type="NCBI Taxonomy" id="2211376"/>
    <lineage>
        <taxon>Bacteria</taxon>
        <taxon>Candidatus Methylomirabilota</taxon>
        <taxon>Candidatus Methylomirabilia</taxon>
        <taxon>Candidatus Methylomirabilales</taxon>
        <taxon>Candidatus Methylomirabilaceae</taxon>
        <taxon>Candidatus Methylomirabilis</taxon>
    </lineage>
</organism>
<protein>
    <submittedName>
        <fullName evidence="1">Uncharacterized protein</fullName>
    </submittedName>
</protein>
<evidence type="ECO:0000313" key="1">
    <source>
        <dbReference type="EMBL" id="VUZ86058.1"/>
    </source>
</evidence>
<reference evidence="1 2" key="1">
    <citation type="submission" date="2019-07" db="EMBL/GenBank/DDBJ databases">
        <authorList>
            <person name="Cremers G."/>
        </authorList>
    </citation>
    <scope>NUCLEOTIDE SEQUENCE [LARGE SCALE GENOMIC DNA]</scope>
</reference>
<dbReference type="AlphaFoldDB" id="A0A564ZND7"/>
<feature type="non-terminal residue" evidence="1">
    <location>
        <position position="1"/>
    </location>
</feature>
<keyword evidence="2" id="KW-1185">Reference proteome</keyword>